<keyword evidence="6" id="KW-1185">Reference proteome</keyword>
<evidence type="ECO:0000313" key="3">
    <source>
        <dbReference type="EMBL" id="GAA0530169.1"/>
    </source>
</evidence>
<dbReference type="Pfam" id="PF22090">
    <property type="entry name" value="Gins51_C"/>
    <property type="match status" value="1"/>
</dbReference>
<reference evidence="3" key="2">
    <citation type="submission" date="2023-12" db="EMBL/GenBank/DDBJ databases">
        <authorList>
            <person name="Sun Q."/>
            <person name="Inoue M."/>
        </authorList>
    </citation>
    <scope>NUCLEOTIDE SEQUENCE</scope>
    <source>
        <strain evidence="3">JCM 14265</strain>
    </source>
</reference>
<evidence type="ECO:0000313" key="4">
    <source>
        <dbReference type="EMBL" id="MEZ3166197.1"/>
    </source>
</evidence>
<reference evidence="3" key="1">
    <citation type="journal article" date="2014" name="Int. J. Syst. Evol. Microbiol.">
        <title>Complete genome sequence of Corynebacterium casei LMG S-19264T (=DSM 44701T), isolated from a smear-ripened cheese.</title>
        <authorList>
            <consortium name="US DOE Joint Genome Institute (JGI-PGF)"/>
            <person name="Walter F."/>
            <person name="Albersmeier A."/>
            <person name="Kalinowski J."/>
            <person name="Ruckert C."/>
        </authorList>
    </citation>
    <scope>NUCLEOTIDE SEQUENCE</scope>
    <source>
        <strain evidence="3">JCM 14265</strain>
    </source>
</reference>
<feature type="compositionally biased region" description="Low complexity" evidence="1">
    <location>
        <begin position="157"/>
        <end position="166"/>
    </location>
</feature>
<dbReference type="InterPro" id="IPR054314">
    <property type="entry name" value="Gins51_C"/>
</dbReference>
<name>A0AAV3SMM5_9EURY</name>
<feature type="compositionally biased region" description="Low complexity" evidence="1">
    <location>
        <begin position="129"/>
        <end position="148"/>
    </location>
</feature>
<sequence length="385" mass="39490">MNLDELRSAQAKERRKDSLQHLRDSFYDDVGAYVADLRAARDRRAEQVENPFEDDDIRRLSDEVETAEEVAEALYERRVGKVVKLASFAAADMSVDEDGMTAEERRLFDDLVERITANKSQVLDVLAGESPVSDDTPVPDDTPVSDEPGTADAPPLAEESAQASGAEADRAGSEPTPAARESASTDRQPTSAGSQTADAEGASADASASADAGALAGAMGGDGGDPTGGDGSTDLADGDAVSSAPDPDDAETGPRETTRDGASDGEAETPVPPEPAPPGAVGVGDETDDTGEADGLTADAPADDAEEGPGATTDGGSMPESPAGAAPGAGSDASTDRTTVRITRDVGAIFGVDEREYDLASEDVVSLPVENADPLVQRDAAERID</sequence>
<feature type="compositionally biased region" description="Low complexity" evidence="1">
    <location>
        <begin position="232"/>
        <end position="245"/>
    </location>
</feature>
<feature type="compositionally biased region" description="Polar residues" evidence="1">
    <location>
        <begin position="185"/>
        <end position="195"/>
    </location>
</feature>
<evidence type="ECO:0000313" key="5">
    <source>
        <dbReference type="Proteomes" id="UP001501425"/>
    </source>
</evidence>
<organism evidence="3 5">
    <name type="scientific">Halorubrum ejinorense</name>
    <dbReference type="NCBI Taxonomy" id="425309"/>
    <lineage>
        <taxon>Archaea</taxon>
        <taxon>Methanobacteriati</taxon>
        <taxon>Methanobacteriota</taxon>
        <taxon>Stenosarchaea group</taxon>
        <taxon>Halobacteria</taxon>
        <taxon>Halobacteriales</taxon>
        <taxon>Haloferacaceae</taxon>
        <taxon>Halorubrum</taxon>
    </lineage>
</organism>
<feature type="compositionally biased region" description="Low complexity" evidence="1">
    <location>
        <begin position="308"/>
        <end position="333"/>
    </location>
</feature>
<dbReference type="RefSeq" id="WP_343775463.1">
    <property type="nucleotide sequence ID" value="NZ_BAAADQ010000001.1"/>
</dbReference>
<feature type="compositionally biased region" description="Low complexity" evidence="1">
    <location>
        <begin position="196"/>
        <end position="217"/>
    </location>
</feature>
<feature type="compositionally biased region" description="Gly residues" evidence="1">
    <location>
        <begin position="218"/>
        <end position="231"/>
    </location>
</feature>
<evidence type="ECO:0000313" key="6">
    <source>
        <dbReference type="Proteomes" id="UP001567571"/>
    </source>
</evidence>
<comment type="caution">
    <text evidence="3">The sequence shown here is derived from an EMBL/GenBank/DDBJ whole genome shotgun (WGS) entry which is preliminary data.</text>
</comment>
<dbReference type="AlphaFoldDB" id="A0AAV3SMM5"/>
<dbReference type="EMBL" id="BAAADQ010000001">
    <property type="protein sequence ID" value="GAA0530169.1"/>
    <property type="molecule type" value="Genomic_DNA"/>
</dbReference>
<dbReference type="Gene3D" id="3.40.5.50">
    <property type="match status" value="1"/>
</dbReference>
<feature type="domain" description="Gins51 C-terminal" evidence="2">
    <location>
        <begin position="339"/>
        <end position="384"/>
    </location>
</feature>
<reference evidence="4 6" key="3">
    <citation type="submission" date="2024-06" db="EMBL/GenBank/DDBJ databases">
        <title>Halorubrum miltondacostae sp. nov., a potential PHA producer isolated from an inland solar saltern in Rio Maior, Portugal.</title>
        <authorList>
            <person name="Albuquerque L."/>
            <person name="Viver T."/>
            <person name="Barroso C."/>
            <person name="Claudino R."/>
            <person name="Galvan M."/>
            <person name="Simoes G."/>
            <person name="Lobo Da Cunha A."/>
            <person name="Egas C."/>
        </authorList>
    </citation>
    <scope>NUCLEOTIDE SEQUENCE [LARGE SCALE GENOMIC DNA]</scope>
    <source>
        <strain evidence="4 6">DSM 18646</strain>
    </source>
</reference>
<feature type="region of interest" description="Disordered" evidence="1">
    <location>
        <begin position="124"/>
        <end position="340"/>
    </location>
</feature>
<protein>
    <recommendedName>
        <fullName evidence="2">Gins51 C-terminal domain-containing protein</fullName>
    </recommendedName>
</protein>
<dbReference type="Gene3D" id="1.20.58.1030">
    <property type="match status" value="1"/>
</dbReference>
<gene>
    <name evidence="4" type="ORF">ABNG02_02505</name>
    <name evidence="3" type="ORF">GCM10008994_00910</name>
</gene>
<evidence type="ECO:0000259" key="2">
    <source>
        <dbReference type="Pfam" id="PF22090"/>
    </source>
</evidence>
<dbReference type="Proteomes" id="UP001567571">
    <property type="component" value="Unassembled WGS sequence"/>
</dbReference>
<evidence type="ECO:0000256" key="1">
    <source>
        <dbReference type="SAM" id="MobiDB-lite"/>
    </source>
</evidence>
<feature type="compositionally biased region" description="Basic and acidic residues" evidence="1">
    <location>
        <begin position="252"/>
        <end position="262"/>
    </location>
</feature>
<proteinExistence type="predicted"/>
<dbReference type="CDD" id="cd11714">
    <property type="entry name" value="GINS_A_archaea"/>
    <property type="match status" value="1"/>
</dbReference>
<dbReference type="EMBL" id="JBEDNW010000001">
    <property type="protein sequence ID" value="MEZ3166197.1"/>
    <property type="molecule type" value="Genomic_DNA"/>
</dbReference>
<dbReference type="Proteomes" id="UP001501425">
    <property type="component" value="Unassembled WGS sequence"/>
</dbReference>
<accession>A0AAV3SMM5</accession>